<dbReference type="InterPro" id="IPR036879">
    <property type="entry name" value="TF_MADSbox_sf"/>
</dbReference>
<dbReference type="AlphaFoldDB" id="A0A6A6N7K5"/>
<gene>
    <name evidence="7" type="ORF">GH714_028009</name>
</gene>
<dbReference type="Proteomes" id="UP000467840">
    <property type="component" value="Chromosome 10"/>
</dbReference>
<protein>
    <recommendedName>
        <fullName evidence="6">MADS-box domain-containing protein</fullName>
    </recommendedName>
</protein>
<evidence type="ECO:0000313" key="7">
    <source>
        <dbReference type="EMBL" id="KAF2320528.1"/>
    </source>
</evidence>
<dbReference type="PROSITE" id="PS50066">
    <property type="entry name" value="MADS_BOX_2"/>
    <property type="match status" value="1"/>
</dbReference>
<dbReference type="EMBL" id="JAAGAX010000003">
    <property type="protein sequence ID" value="KAF2320528.1"/>
    <property type="molecule type" value="Genomic_DNA"/>
</dbReference>
<proteinExistence type="predicted"/>
<dbReference type="PRINTS" id="PR00404">
    <property type="entry name" value="MADSDOMAIN"/>
</dbReference>
<dbReference type="SUPFAM" id="SSF55455">
    <property type="entry name" value="SRF-like"/>
    <property type="match status" value="1"/>
</dbReference>
<feature type="domain" description="MADS-box" evidence="6">
    <location>
        <begin position="6"/>
        <end position="66"/>
    </location>
</feature>
<reference evidence="7 8" key="1">
    <citation type="journal article" date="2020" name="Mol. Plant">
        <title>The Chromosome-Based Rubber Tree Genome Provides New Insights into Spurge Genome Evolution and Rubber Biosynthesis.</title>
        <authorList>
            <person name="Liu J."/>
            <person name="Shi C."/>
            <person name="Shi C.C."/>
            <person name="Li W."/>
            <person name="Zhang Q.J."/>
            <person name="Zhang Y."/>
            <person name="Li K."/>
            <person name="Lu H.F."/>
            <person name="Shi C."/>
            <person name="Zhu S.T."/>
            <person name="Xiao Z.Y."/>
            <person name="Nan H."/>
            <person name="Yue Y."/>
            <person name="Zhu X.G."/>
            <person name="Wu Y."/>
            <person name="Hong X.N."/>
            <person name="Fan G.Y."/>
            <person name="Tong Y."/>
            <person name="Zhang D."/>
            <person name="Mao C.L."/>
            <person name="Liu Y.L."/>
            <person name="Hao S.J."/>
            <person name="Liu W.Q."/>
            <person name="Lv M.Q."/>
            <person name="Zhang H.B."/>
            <person name="Liu Y."/>
            <person name="Hu-Tang G.R."/>
            <person name="Wang J.P."/>
            <person name="Wang J.H."/>
            <person name="Sun Y.H."/>
            <person name="Ni S.B."/>
            <person name="Chen W.B."/>
            <person name="Zhang X.C."/>
            <person name="Jiao Y.N."/>
            <person name="Eichler E.E."/>
            <person name="Li G.H."/>
            <person name="Liu X."/>
            <person name="Gao L.Z."/>
        </authorList>
    </citation>
    <scope>NUCLEOTIDE SEQUENCE [LARGE SCALE GENOMIC DNA]</scope>
    <source>
        <strain evidence="8">cv. GT1</strain>
        <tissue evidence="7">Leaf</tissue>
    </source>
</reference>
<keyword evidence="3" id="KW-0238">DNA-binding</keyword>
<dbReference type="Gene3D" id="6.10.140.920">
    <property type="match status" value="1"/>
</dbReference>
<keyword evidence="4" id="KW-0804">Transcription</keyword>
<dbReference type="GO" id="GO:0046983">
    <property type="term" value="F:protein dimerization activity"/>
    <property type="evidence" value="ECO:0007669"/>
    <property type="project" value="InterPro"/>
</dbReference>
<evidence type="ECO:0000259" key="6">
    <source>
        <dbReference type="PROSITE" id="PS50066"/>
    </source>
</evidence>
<evidence type="ECO:0000256" key="3">
    <source>
        <dbReference type="ARBA" id="ARBA00023125"/>
    </source>
</evidence>
<dbReference type="Pfam" id="PF00319">
    <property type="entry name" value="SRF-TF"/>
    <property type="match status" value="1"/>
</dbReference>
<dbReference type="FunFam" id="3.40.1810.10:FF:000006">
    <property type="entry name" value="Agamous-like MADS-box protein AGL62"/>
    <property type="match status" value="1"/>
</dbReference>
<keyword evidence="2" id="KW-0805">Transcription regulation</keyword>
<keyword evidence="5" id="KW-0539">Nucleus</keyword>
<evidence type="ECO:0000256" key="2">
    <source>
        <dbReference type="ARBA" id="ARBA00023015"/>
    </source>
</evidence>
<dbReference type="GO" id="GO:0005634">
    <property type="term" value="C:nucleus"/>
    <property type="evidence" value="ECO:0007669"/>
    <property type="project" value="UniProtKB-SubCell"/>
</dbReference>
<dbReference type="GO" id="GO:0000978">
    <property type="term" value="F:RNA polymerase II cis-regulatory region sequence-specific DNA binding"/>
    <property type="evidence" value="ECO:0007669"/>
    <property type="project" value="TreeGrafter"/>
</dbReference>
<sequence>MSRRSKGRQKLEMVKIPKESNLLVTFSKRKYGVFKKASELATLCGAEITIIVFSPGRKIFSFGHPSVETVIDRFLSGNPPPTSGAMQLVEAYRHARVCELNMELNQIVTQLEMEKKRGEELEQMGNVSEDQRWWESPIEELDLPRLEQLKASLEVLRQNVTKRAEQVLMHTTNHPLQFYTPKPGTGPLPFDPKSELLNTNMMHAYNFNLGFHNGNELF</sequence>
<dbReference type="SMART" id="SM00432">
    <property type="entry name" value="MADS"/>
    <property type="match status" value="1"/>
</dbReference>
<organism evidence="7 8">
    <name type="scientific">Hevea brasiliensis</name>
    <name type="common">Para rubber tree</name>
    <name type="synonym">Siphonia brasiliensis</name>
    <dbReference type="NCBI Taxonomy" id="3981"/>
    <lineage>
        <taxon>Eukaryota</taxon>
        <taxon>Viridiplantae</taxon>
        <taxon>Streptophyta</taxon>
        <taxon>Embryophyta</taxon>
        <taxon>Tracheophyta</taxon>
        <taxon>Spermatophyta</taxon>
        <taxon>Magnoliopsida</taxon>
        <taxon>eudicotyledons</taxon>
        <taxon>Gunneridae</taxon>
        <taxon>Pentapetalae</taxon>
        <taxon>rosids</taxon>
        <taxon>fabids</taxon>
        <taxon>Malpighiales</taxon>
        <taxon>Euphorbiaceae</taxon>
        <taxon>Crotonoideae</taxon>
        <taxon>Micrandreae</taxon>
        <taxon>Hevea</taxon>
    </lineage>
</organism>
<dbReference type="PANTHER" id="PTHR11945:SF776">
    <property type="entry name" value="AGAMOUS-LIKE 50-RELATED"/>
    <property type="match status" value="1"/>
</dbReference>
<evidence type="ECO:0000256" key="4">
    <source>
        <dbReference type="ARBA" id="ARBA00023163"/>
    </source>
</evidence>
<keyword evidence="8" id="KW-1185">Reference proteome</keyword>
<dbReference type="Gene3D" id="3.40.1810.10">
    <property type="entry name" value="Transcription factor, MADS-box"/>
    <property type="match status" value="1"/>
</dbReference>
<dbReference type="GO" id="GO:0000981">
    <property type="term" value="F:DNA-binding transcription factor activity, RNA polymerase II-specific"/>
    <property type="evidence" value="ECO:0007669"/>
    <property type="project" value="TreeGrafter"/>
</dbReference>
<evidence type="ECO:0000313" key="8">
    <source>
        <dbReference type="Proteomes" id="UP000467840"/>
    </source>
</evidence>
<name>A0A6A6N7K5_HEVBR</name>
<dbReference type="PANTHER" id="PTHR11945">
    <property type="entry name" value="MADS BOX PROTEIN"/>
    <property type="match status" value="1"/>
</dbReference>
<accession>A0A6A6N7K5</accession>
<evidence type="ECO:0000256" key="1">
    <source>
        <dbReference type="ARBA" id="ARBA00004123"/>
    </source>
</evidence>
<comment type="subcellular location">
    <subcellularLocation>
        <location evidence="1">Nucleus</location>
    </subcellularLocation>
</comment>
<evidence type="ECO:0000256" key="5">
    <source>
        <dbReference type="ARBA" id="ARBA00023242"/>
    </source>
</evidence>
<comment type="caution">
    <text evidence="7">The sequence shown here is derived from an EMBL/GenBank/DDBJ whole genome shotgun (WGS) entry which is preliminary data.</text>
</comment>
<dbReference type="InterPro" id="IPR002100">
    <property type="entry name" value="TF_MADSbox"/>
</dbReference>